<dbReference type="InterPro" id="IPR000436">
    <property type="entry name" value="Sushi_SCR_CCP_dom"/>
</dbReference>
<organism evidence="7 8">
    <name type="scientific">Geodia barretti</name>
    <name type="common">Barrett's horny sponge</name>
    <dbReference type="NCBI Taxonomy" id="519541"/>
    <lineage>
        <taxon>Eukaryota</taxon>
        <taxon>Metazoa</taxon>
        <taxon>Porifera</taxon>
        <taxon>Demospongiae</taxon>
        <taxon>Heteroscleromorpha</taxon>
        <taxon>Tetractinellida</taxon>
        <taxon>Astrophorina</taxon>
        <taxon>Geodiidae</taxon>
        <taxon>Geodia</taxon>
    </lineage>
</organism>
<keyword evidence="3" id="KW-0472">Membrane</keyword>
<name>A0AA35XAV8_GEOBA</name>
<dbReference type="InterPro" id="IPR013783">
    <property type="entry name" value="Ig-like_fold"/>
</dbReference>
<dbReference type="PROSITE" id="PS50835">
    <property type="entry name" value="IG_LIKE"/>
    <property type="match status" value="1"/>
</dbReference>
<keyword evidence="3" id="KW-0812">Transmembrane</keyword>
<proteinExistence type="predicted"/>
<sequence>MKPHVPRAFLITIRYHFVLICWIWWSGVYSSELGPEDCGTTVNLTSVNNSIIYVNASLDTVCFECDHTQLFGLIEEVVFRGNDTVVTPSSTLGRVAENYPHNNSDTLIVNDSGSVFSAFSDTHIQCCEVFTNGSWSCSGYILFMVKVGVLHFKVFNPPLIMGITEVTEGSPLHLLCDGSNSDPQPTLQWISPDGNTVNESGELDIVTTTRNMTGIYTCVATLPRSTATMISTVDIKIILPIDCPTLKSTYAIIVNMSSTAVGSTATYQCRDGPTDVYTTQCTSTGVWGSHPLSTLDCTESNGPGQMSTLQPCQVGVIILSFIVLVQTGLLVGALVKIILLTKKGSEQKTREERLEMDVNVAYGTPKEIMARRNKQTNLVN</sequence>
<dbReference type="InterPro" id="IPR003599">
    <property type="entry name" value="Ig_sub"/>
</dbReference>
<evidence type="ECO:0000256" key="2">
    <source>
        <dbReference type="PROSITE-ProRule" id="PRU00302"/>
    </source>
</evidence>
<comment type="caution">
    <text evidence="7">The sequence shown here is derived from an EMBL/GenBank/DDBJ whole genome shotgun (WGS) entry which is preliminary data.</text>
</comment>
<feature type="domain" description="Ig-like" evidence="5">
    <location>
        <begin position="158"/>
        <end position="236"/>
    </location>
</feature>
<evidence type="ECO:0000259" key="6">
    <source>
        <dbReference type="PROSITE" id="PS50923"/>
    </source>
</evidence>
<dbReference type="EMBL" id="CASHTH010003416">
    <property type="protein sequence ID" value="CAI8044680.1"/>
    <property type="molecule type" value="Genomic_DNA"/>
</dbReference>
<evidence type="ECO:0000313" key="8">
    <source>
        <dbReference type="Proteomes" id="UP001174909"/>
    </source>
</evidence>
<evidence type="ECO:0000313" key="7">
    <source>
        <dbReference type="EMBL" id="CAI8044680.1"/>
    </source>
</evidence>
<accession>A0AA35XAV8</accession>
<gene>
    <name evidence="7" type="ORF">GBAR_LOCUS24764</name>
</gene>
<feature type="signal peptide" evidence="4">
    <location>
        <begin position="1"/>
        <end position="30"/>
    </location>
</feature>
<dbReference type="AlphaFoldDB" id="A0AA35XAV8"/>
<evidence type="ECO:0000259" key="5">
    <source>
        <dbReference type="PROSITE" id="PS50835"/>
    </source>
</evidence>
<keyword evidence="8" id="KW-1185">Reference proteome</keyword>
<dbReference type="Proteomes" id="UP001174909">
    <property type="component" value="Unassembled WGS sequence"/>
</dbReference>
<evidence type="ECO:0000256" key="1">
    <source>
        <dbReference type="ARBA" id="ARBA00023157"/>
    </source>
</evidence>
<dbReference type="CDD" id="cd00033">
    <property type="entry name" value="CCP"/>
    <property type="match status" value="1"/>
</dbReference>
<feature type="domain" description="Sushi" evidence="6">
    <location>
        <begin position="241"/>
        <end position="299"/>
    </location>
</feature>
<dbReference type="SMART" id="SM00409">
    <property type="entry name" value="IG"/>
    <property type="match status" value="1"/>
</dbReference>
<keyword evidence="3" id="KW-1133">Transmembrane helix</keyword>
<protein>
    <submittedName>
        <fullName evidence="7">Leucine-rich repeat and fibronectin type-III domain-containing protein 5</fullName>
    </submittedName>
</protein>
<keyword evidence="1" id="KW-1015">Disulfide bond</keyword>
<evidence type="ECO:0000256" key="3">
    <source>
        <dbReference type="SAM" id="Phobius"/>
    </source>
</evidence>
<keyword evidence="2" id="KW-0768">Sushi</keyword>
<dbReference type="InterPro" id="IPR007110">
    <property type="entry name" value="Ig-like_dom"/>
</dbReference>
<dbReference type="SUPFAM" id="SSF48726">
    <property type="entry name" value="Immunoglobulin"/>
    <property type="match status" value="1"/>
</dbReference>
<dbReference type="InterPro" id="IPR035976">
    <property type="entry name" value="Sushi/SCR/CCP_sf"/>
</dbReference>
<feature type="transmembrane region" description="Helical" evidence="3">
    <location>
        <begin position="314"/>
        <end position="340"/>
    </location>
</feature>
<dbReference type="Gene3D" id="2.60.40.10">
    <property type="entry name" value="Immunoglobulins"/>
    <property type="match status" value="1"/>
</dbReference>
<dbReference type="PROSITE" id="PS50923">
    <property type="entry name" value="SUSHI"/>
    <property type="match status" value="1"/>
</dbReference>
<dbReference type="Pfam" id="PF13927">
    <property type="entry name" value="Ig_3"/>
    <property type="match status" value="1"/>
</dbReference>
<evidence type="ECO:0000256" key="4">
    <source>
        <dbReference type="SAM" id="SignalP"/>
    </source>
</evidence>
<dbReference type="SUPFAM" id="SSF57535">
    <property type="entry name" value="Complement control module/SCR domain"/>
    <property type="match status" value="1"/>
</dbReference>
<feature type="chain" id="PRO_5041444803" evidence="4">
    <location>
        <begin position="31"/>
        <end position="380"/>
    </location>
</feature>
<keyword evidence="4" id="KW-0732">Signal</keyword>
<reference evidence="7" key="1">
    <citation type="submission" date="2023-03" db="EMBL/GenBank/DDBJ databases">
        <authorList>
            <person name="Steffen K."/>
            <person name="Cardenas P."/>
        </authorList>
    </citation>
    <scope>NUCLEOTIDE SEQUENCE</scope>
</reference>
<comment type="caution">
    <text evidence="2">Lacks conserved residue(s) required for the propagation of feature annotation.</text>
</comment>
<dbReference type="InterPro" id="IPR036179">
    <property type="entry name" value="Ig-like_dom_sf"/>
</dbReference>